<evidence type="ECO:0000256" key="1">
    <source>
        <dbReference type="SAM" id="MobiDB-lite"/>
    </source>
</evidence>
<proteinExistence type="predicted"/>
<dbReference type="Proteomes" id="UP000324222">
    <property type="component" value="Unassembled WGS sequence"/>
</dbReference>
<sequence length="151" mass="16619">MTLAPPMMLIPRAANDPRDRPTRPSPPAAVHPAPRYPRLSGQEADAPLPFPTKPQACPPSTRPPVTRTVLLIFFSLDGQILVFYAPNRELVREHGREGETEAPSVLAAVEAGTRKEKGRDGGREGQGAVSLNRVWRMSSTEILHSQRKTLR</sequence>
<dbReference type="EMBL" id="VSRR010007199">
    <property type="protein sequence ID" value="MPC46414.1"/>
    <property type="molecule type" value="Genomic_DNA"/>
</dbReference>
<gene>
    <name evidence="2" type="ORF">E2C01_040134</name>
</gene>
<accession>A0A5B7FPW6</accession>
<reference evidence="2 3" key="1">
    <citation type="submission" date="2019-05" db="EMBL/GenBank/DDBJ databases">
        <title>Another draft genome of Portunus trituberculatus and its Hox gene families provides insights of decapod evolution.</title>
        <authorList>
            <person name="Jeong J.-H."/>
            <person name="Song I."/>
            <person name="Kim S."/>
            <person name="Choi T."/>
            <person name="Kim D."/>
            <person name="Ryu S."/>
            <person name="Kim W."/>
        </authorList>
    </citation>
    <scope>NUCLEOTIDE SEQUENCE [LARGE SCALE GENOMIC DNA]</scope>
    <source>
        <tissue evidence="2">Muscle</tissue>
    </source>
</reference>
<feature type="compositionally biased region" description="Pro residues" evidence="1">
    <location>
        <begin position="48"/>
        <end position="62"/>
    </location>
</feature>
<dbReference type="AlphaFoldDB" id="A0A5B7FPW6"/>
<protein>
    <submittedName>
        <fullName evidence="2">Uncharacterized protein</fullName>
    </submittedName>
</protein>
<feature type="region of interest" description="Disordered" evidence="1">
    <location>
        <begin position="1"/>
        <end position="62"/>
    </location>
</feature>
<evidence type="ECO:0000313" key="2">
    <source>
        <dbReference type="EMBL" id="MPC46414.1"/>
    </source>
</evidence>
<keyword evidence="3" id="KW-1185">Reference proteome</keyword>
<comment type="caution">
    <text evidence="2">The sequence shown here is derived from an EMBL/GenBank/DDBJ whole genome shotgun (WGS) entry which is preliminary data.</text>
</comment>
<name>A0A5B7FPW6_PORTR</name>
<evidence type="ECO:0000313" key="3">
    <source>
        <dbReference type="Proteomes" id="UP000324222"/>
    </source>
</evidence>
<organism evidence="2 3">
    <name type="scientific">Portunus trituberculatus</name>
    <name type="common">Swimming crab</name>
    <name type="synonym">Neptunus trituberculatus</name>
    <dbReference type="NCBI Taxonomy" id="210409"/>
    <lineage>
        <taxon>Eukaryota</taxon>
        <taxon>Metazoa</taxon>
        <taxon>Ecdysozoa</taxon>
        <taxon>Arthropoda</taxon>
        <taxon>Crustacea</taxon>
        <taxon>Multicrustacea</taxon>
        <taxon>Malacostraca</taxon>
        <taxon>Eumalacostraca</taxon>
        <taxon>Eucarida</taxon>
        <taxon>Decapoda</taxon>
        <taxon>Pleocyemata</taxon>
        <taxon>Brachyura</taxon>
        <taxon>Eubrachyura</taxon>
        <taxon>Portunoidea</taxon>
        <taxon>Portunidae</taxon>
        <taxon>Portuninae</taxon>
        <taxon>Portunus</taxon>
    </lineage>
</organism>